<reference evidence="1" key="1">
    <citation type="submission" date="2014-09" db="EMBL/GenBank/DDBJ databases">
        <title>Genome sequence of the luminous mushroom Mycena chlorophos for searching fungal bioluminescence genes.</title>
        <authorList>
            <person name="Tanaka Y."/>
            <person name="Kasuga D."/>
            <person name="Oba Y."/>
            <person name="Hase S."/>
            <person name="Sato K."/>
            <person name="Oba Y."/>
            <person name="Sakakibara Y."/>
        </authorList>
    </citation>
    <scope>NUCLEOTIDE SEQUENCE</scope>
</reference>
<dbReference type="EMBL" id="DF849053">
    <property type="protein sequence ID" value="GAT55635.1"/>
    <property type="molecule type" value="Genomic_DNA"/>
</dbReference>
<protein>
    <submittedName>
        <fullName evidence="1">Uncharacterized protein</fullName>
    </submittedName>
</protein>
<organism evidence="1 2">
    <name type="scientific">Mycena chlorophos</name>
    <name type="common">Agaric fungus</name>
    <name type="synonym">Agaricus chlorophos</name>
    <dbReference type="NCBI Taxonomy" id="658473"/>
    <lineage>
        <taxon>Eukaryota</taxon>
        <taxon>Fungi</taxon>
        <taxon>Dikarya</taxon>
        <taxon>Basidiomycota</taxon>
        <taxon>Agaricomycotina</taxon>
        <taxon>Agaricomycetes</taxon>
        <taxon>Agaricomycetidae</taxon>
        <taxon>Agaricales</taxon>
        <taxon>Marasmiineae</taxon>
        <taxon>Mycenaceae</taxon>
        <taxon>Mycena</taxon>
    </lineage>
</organism>
<accession>A0ABQ0LX38</accession>
<sequence>MPRRQTMMPRAFSELSDPDLPVRGDGWGFVVTVNAARLIFGLRCTSYDTDRSVFHRSRCRSHKDRLTFYTSDLLRKRCRRISRIYLPRRYPSIRVGALFTSTRYSRRRFLVTCDEQPSAGAFPAARGYFSLNFDLPSRPFYHSTIALSTLLSYPPTGLFLARPVYLLSFPWVLGSRFSYDSDTIPRKQQVQIIEDYEEITVREQIQSNTIKYQDLHDKQNKCQ</sequence>
<evidence type="ECO:0000313" key="1">
    <source>
        <dbReference type="EMBL" id="GAT55635.1"/>
    </source>
</evidence>
<gene>
    <name evidence="1" type="ORF">MCHLO_12378</name>
</gene>
<proteinExistence type="predicted"/>
<name>A0ABQ0LX38_MYCCL</name>
<evidence type="ECO:0000313" key="2">
    <source>
        <dbReference type="Proteomes" id="UP000815677"/>
    </source>
</evidence>
<dbReference type="Proteomes" id="UP000815677">
    <property type="component" value="Unassembled WGS sequence"/>
</dbReference>
<keyword evidence="2" id="KW-1185">Reference proteome</keyword>